<dbReference type="OMA" id="LKYQEFH"/>
<dbReference type="Pfam" id="PF13833">
    <property type="entry name" value="EF-hand_8"/>
    <property type="match status" value="1"/>
</dbReference>
<dbReference type="PANTHER" id="PTHR12294">
    <property type="entry name" value="EF HAND DOMAIN FAMILY A1,A2-RELATED"/>
    <property type="match status" value="1"/>
</dbReference>
<keyword evidence="9" id="KW-0472">Membrane</keyword>
<keyword evidence="6" id="KW-0106">Calcium</keyword>
<evidence type="ECO:0000256" key="8">
    <source>
        <dbReference type="ARBA" id="ARBA00023128"/>
    </source>
</evidence>
<keyword evidence="4" id="KW-0677">Repeat</keyword>
<keyword evidence="8" id="KW-0496">Mitochondrion</keyword>
<protein>
    <submittedName>
        <fullName evidence="12">Mitochondrial calcium uptake 2</fullName>
    </submittedName>
</protein>
<dbReference type="GO" id="GO:0071277">
    <property type="term" value="P:cellular response to calcium ion"/>
    <property type="evidence" value="ECO:0007669"/>
    <property type="project" value="Ensembl"/>
</dbReference>
<evidence type="ECO:0000256" key="1">
    <source>
        <dbReference type="ARBA" id="ARBA00004273"/>
    </source>
</evidence>
<dbReference type="InterPro" id="IPR011992">
    <property type="entry name" value="EF-hand-dom_pair"/>
</dbReference>
<evidence type="ECO:0000256" key="7">
    <source>
        <dbReference type="ARBA" id="ARBA00022946"/>
    </source>
</evidence>
<keyword evidence="5" id="KW-0999">Mitochondrion inner membrane</keyword>
<dbReference type="Proteomes" id="UP000694392">
    <property type="component" value="Unplaced"/>
</dbReference>
<keyword evidence="13" id="KW-1185">Reference proteome</keyword>
<feature type="domain" description="EF-hand" evidence="11">
    <location>
        <begin position="384"/>
        <end position="419"/>
    </location>
</feature>
<dbReference type="FunFam" id="1.10.238.10:FF:000149">
    <property type="entry name" value="Mitochondrial calcium uptake family member 3"/>
    <property type="match status" value="1"/>
</dbReference>
<reference evidence="12" key="1">
    <citation type="submission" date="2025-08" db="UniProtKB">
        <authorList>
            <consortium name="Ensembl"/>
        </authorList>
    </citation>
    <scope>IDENTIFICATION</scope>
</reference>
<dbReference type="GO" id="GO:0005509">
    <property type="term" value="F:calcium ion binding"/>
    <property type="evidence" value="ECO:0007669"/>
    <property type="project" value="Ensembl"/>
</dbReference>
<dbReference type="GO" id="GO:0051562">
    <property type="term" value="P:negative regulation of mitochondrial calcium ion concentration"/>
    <property type="evidence" value="ECO:0007669"/>
    <property type="project" value="Ensembl"/>
</dbReference>
<dbReference type="InterPro" id="IPR039800">
    <property type="entry name" value="MICU1/2/3"/>
</dbReference>
<dbReference type="PANTHER" id="PTHR12294:SF3">
    <property type="entry name" value="CALCIUM UPTAKE PROTEIN 2, MITOCHONDRIAL"/>
    <property type="match status" value="1"/>
</dbReference>
<evidence type="ECO:0000256" key="4">
    <source>
        <dbReference type="ARBA" id="ARBA00022737"/>
    </source>
</evidence>
<proteinExistence type="predicted"/>
<keyword evidence="7" id="KW-0809">Transit peptide</keyword>
<dbReference type="GO" id="GO:1990246">
    <property type="term" value="C:uniplex complex"/>
    <property type="evidence" value="ECO:0007669"/>
    <property type="project" value="Ensembl"/>
</dbReference>
<dbReference type="GO" id="GO:0046982">
    <property type="term" value="F:protein heterodimerization activity"/>
    <property type="evidence" value="ECO:0007669"/>
    <property type="project" value="Ensembl"/>
</dbReference>
<accession>A0A8D0HE35</accession>
<dbReference type="Ensembl" id="ENSSPUT00000019953.1">
    <property type="protein sequence ID" value="ENSSPUP00000018728.1"/>
    <property type="gene ID" value="ENSSPUG00000014450.1"/>
</dbReference>
<dbReference type="InterPro" id="IPR002048">
    <property type="entry name" value="EF_hand_dom"/>
</dbReference>
<dbReference type="GO" id="GO:0061891">
    <property type="term" value="F:calcium ion sensor activity"/>
    <property type="evidence" value="ECO:0007669"/>
    <property type="project" value="Ensembl"/>
</dbReference>
<dbReference type="GO" id="GO:0051561">
    <property type="term" value="P:positive regulation of mitochondrial calcium ion concentration"/>
    <property type="evidence" value="ECO:0007669"/>
    <property type="project" value="Ensembl"/>
</dbReference>
<evidence type="ECO:0000256" key="6">
    <source>
        <dbReference type="ARBA" id="ARBA00022837"/>
    </source>
</evidence>
<evidence type="ECO:0000313" key="13">
    <source>
        <dbReference type="Proteomes" id="UP000694392"/>
    </source>
</evidence>
<keyword evidence="3" id="KW-0479">Metal-binding</keyword>
<evidence type="ECO:0000256" key="9">
    <source>
        <dbReference type="ARBA" id="ARBA00023136"/>
    </source>
</evidence>
<gene>
    <name evidence="12" type="primary">MICU2</name>
</gene>
<dbReference type="Gene3D" id="1.10.238.10">
    <property type="entry name" value="EF-hand"/>
    <property type="match status" value="2"/>
</dbReference>
<dbReference type="PROSITE" id="PS00018">
    <property type="entry name" value="EF_HAND_1"/>
    <property type="match status" value="1"/>
</dbReference>
<dbReference type="InterPro" id="IPR018247">
    <property type="entry name" value="EF_Hand_1_Ca_BS"/>
</dbReference>
<dbReference type="GO" id="GO:0005758">
    <property type="term" value="C:mitochondrial intermembrane space"/>
    <property type="evidence" value="ECO:0007669"/>
    <property type="project" value="UniProtKB-SubCell"/>
</dbReference>
<evidence type="ECO:0000256" key="2">
    <source>
        <dbReference type="ARBA" id="ARBA00004569"/>
    </source>
</evidence>
<organism evidence="12 13">
    <name type="scientific">Sphenodon punctatus</name>
    <name type="common">Tuatara</name>
    <name type="synonym">Hatteria punctata</name>
    <dbReference type="NCBI Taxonomy" id="8508"/>
    <lineage>
        <taxon>Eukaryota</taxon>
        <taxon>Metazoa</taxon>
        <taxon>Chordata</taxon>
        <taxon>Craniata</taxon>
        <taxon>Vertebrata</taxon>
        <taxon>Euteleostomi</taxon>
        <taxon>Lepidosauria</taxon>
        <taxon>Sphenodontia</taxon>
        <taxon>Sphenodontidae</taxon>
        <taxon>Sphenodon</taxon>
    </lineage>
</organism>
<dbReference type="GeneTree" id="ENSGT00950000183079"/>
<dbReference type="GO" id="GO:0036444">
    <property type="term" value="P:calcium import into the mitochondrion"/>
    <property type="evidence" value="ECO:0007669"/>
    <property type="project" value="Ensembl"/>
</dbReference>
<evidence type="ECO:0000313" key="12">
    <source>
        <dbReference type="Ensembl" id="ENSSPUP00000018728.1"/>
    </source>
</evidence>
<dbReference type="AlphaFoldDB" id="A0A8D0HE35"/>
<name>A0A8D0HE35_SPHPU</name>
<reference evidence="12" key="2">
    <citation type="submission" date="2025-09" db="UniProtKB">
        <authorList>
            <consortium name="Ensembl"/>
        </authorList>
    </citation>
    <scope>IDENTIFICATION</scope>
</reference>
<dbReference type="SMART" id="SM00054">
    <property type="entry name" value="EFh"/>
    <property type="match status" value="2"/>
</dbReference>
<dbReference type="PROSITE" id="PS50222">
    <property type="entry name" value="EF_HAND_2"/>
    <property type="match status" value="2"/>
</dbReference>
<keyword evidence="10" id="KW-1015">Disulfide bond</keyword>
<dbReference type="SUPFAM" id="SSF47473">
    <property type="entry name" value="EF-hand"/>
    <property type="match status" value="2"/>
</dbReference>
<evidence type="ECO:0000259" key="11">
    <source>
        <dbReference type="PROSITE" id="PS50222"/>
    </source>
</evidence>
<dbReference type="GO" id="GO:0005246">
    <property type="term" value="F:calcium channel regulator activity"/>
    <property type="evidence" value="ECO:0007669"/>
    <property type="project" value="Ensembl"/>
</dbReference>
<feature type="domain" description="EF-hand" evidence="11">
    <location>
        <begin position="197"/>
        <end position="232"/>
    </location>
</feature>
<evidence type="ECO:0000256" key="5">
    <source>
        <dbReference type="ARBA" id="ARBA00022792"/>
    </source>
</evidence>
<evidence type="ECO:0000256" key="3">
    <source>
        <dbReference type="ARBA" id="ARBA00022723"/>
    </source>
</evidence>
<evidence type="ECO:0000256" key="10">
    <source>
        <dbReference type="ARBA" id="ARBA00023157"/>
    </source>
</evidence>
<comment type="subcellular location">
    <subcellularLocation>
        <location evidence="1">Mitochondrion inner membrane</location>
    </subcellularLocation>
    <subcellularLocation>
        <location evidence="2">Mitochondrion intermembrane space</location>
    </subcellularLocation>
</comment>
<sequence length="456" mass="51535">MCTRGAGLGWRAGWVGPGFSAISGKMAAAWRAALIAAVRGSVRRGVSRCRQRGLGLRTAGAAAAATVVGGGSLAICHSHWRRQAGAGGILTVLAKKEEVSNEEMAEKLSIRKQRFMKFASLEYEGEYYMAPRDFLFSVMFDEVGRKALARKLTKKEVDAALANVAKTKPGPTFFRDLGDKGLISYMEYLFLLTILTKPQTGFHIAFKMLDTDGNEEVEKKEFFKLQKIIGKQDDLKTASGDETESESEGSDVNTMLLVHFFGRGGKEKLQFSKFCRFMQNLQTEVQEMEFNQFSKGLNFMRKEDFIEWLLYFTNEENNDIYWQNARERIQAGESISLDEFKTFCQFTNHLEDFSITMQMFTGANLPVKQAEFKRAVKVATGQELSDNVLDTVFKIFDLDGDNRLSHAEFLGVLKNRMHRGLRVPQQQGFEGYWKCVKRESIKGAKEVWKQTGKSPF</sequence>